<proteinExistence type="predicted"/>
<dbReference type="OrthoDB" id="1688035at2759"/>
<dbReference type="FunCoup" id="A0A1Q3CHD0">
    <property type="interactions" value="67"/>
</dbReference>
<dbReference type="AlphaFoldDB" id="A0A1Q3CHD0"/>
<comment type="caution">
    <text evidence="1">The sequence shown here is derived from an EMBL/GenBank/DDBJ whole genome shotgun (WGS) entry which is preliminary data.</text>
</comment>
<name>A0A1Q3CHD0_CEPFO</name>
<evidence type="ECO:0000313" key="2">
    <source>
        <dbReference type="Proteomes" id="UP000187406"/>
    </source>
</evidence>
<dbReference type="Proteomes" id="UP000187406">
    <property type="component" value="Unassembled WGS sequence"/>
</dbReference>
<keyword evidence="2" id="KW-1185">Reference proteome</keyword>
<gene>
    <name evidence="1" type="ORF">CFOL_v3_22968</name>
</gene>
<evidence type="ECO:0000313" key="1">
    <source>
        <dbReference type="EMBL" id="GAV79503.1"/>
    </source>
</evidence>
<reference evidence="2" key="1">
    <citation type="submission" date="2016-04" db="EMBL/GenBank/DDBJ databases">
        <title>Cephalotus genome sequencing.</title>
        <authorList>
            <person name="Fukushima K."/>
            <person name="Hasebe M."/>
            <person name="Fang X."/>
        </authorList>
    </citation>
    <scope>NUCLEOTIDE SEQUENCE [LARGE SCALE GENOMIC DNA]</scope>
    <source>
        <strain evidence="2">cv. St1</strain>
    </source>
</reference>
<dbReference type="STRING" id="3775.A0A1Q3CHD0"/>
<protein>
    <submittedName>
        <fullName evidence="1">Uncharacterized protein</fullName>
    </submittedName>
</protein>
<organism evidence="1 2">
    <name type="scientific">Cephalotus follicularis</name>
    <name type="common">Albany pitcher plant</name>
    <dbReference type="NCBI Taxonomy" id="3775"/>
    <lineage>
        <taxon>Eukaryota</taxon>
        <taxon>Viridiplantae</taxon>
        <taxon>Streptophyta</taxon>
        <taxon>Embryophyta</taxon>
        <taxon>Tracheophyta</taxon>
        <taxon>Spermatophyta</taxon>
        <taxon>Magnoliopsida</taxon>
        <taxon>eudicotyledons</taxon>
        <taxon>Gunneridae</taxon>
        <taxon>Pentapetalae</taxon>
        <taxon>rosids</taxon>
        <taxon>fabids</taxon>
        <taxon>Oxalidales</taxon>
        <taxon>Cephalotaceae</taxon>
        <taxon>Cephalotus</taxon>
    </lineage>
</organism>
<dbReference type="EMBL" id="BDDD01001985">
    <property type="protein sequence ID" value="GAV79503.1"/>
    <property type="molecule type" value="Genomic_DNA"/>
</dbReference>
<sequence length="107" mass="12295">MDIRNWCNSGSKKTVRLGQCYEEIGSLSSPSTTRSSKLSWKVLLMKLKKERRKIFESAAPVQLSYDPYTYSQNFDQGFSWDEPDCISRSFSVRFADPSRITLKKAAL</sequence>
<accession>A0A1Q3CHD0</accession>
<dbReference type="InParanoid" id="A0A1Q3CHD0"/>
<dbReference type="PANTHER" id="PTHR33168">
    <property type="entry name" value="STRESS INDUCED PROTEIN-RELATED"/>
    <property type="match status" value="1"/>
</dbReference>